<dbReference type="InterPro" id="IPR007867">
    <property type="entry name" value="GMC_OxRtase_C"/>
</dbReference>
<evidence type="ECO:0000313" key="8">
    <source>
        <dbReference type="EMBL" id="BDV35620.1"/>
    </source>
</evidence>
<dbReference type="PANTHER" id="PTHR42784:SF1">
    <property type="entry name" value="PYRANOSE 2-OXIDASE"/>
    <property type="match status" value="1"/>
</dbReference>
<keyword evidence="3" id="KW-0285">Flavoprotein</keyword>
<keyword evidence="9" id="KW-1185">Reference proteome</keyword>
<evidence type="ECO:0000256" key="5">
    <source>
        <dbReference type="ARBA" id="ARBA00023002"/>
    </source>
</evidence>
<keyword evidence="4" id="KW-0274">FAD</keyword>
<evidence type="ECO:0000259" key="7">
    <source>
        <dbReference type="Pfam" id="PF05199"/>
    </source>
</evidence>
<keyword evidence="5" id="KW-0560">Oxidoreductase</keyword>
<evidence type="ECO:0000256" key="1">
    <source>
        <dbReference type="ARBA" id="ARBA00001974"/>
    </source>
</evidence>
<dbReference type="Pfam" id="PF01266">
    <property type="entry name" value="DAO"/>
    <property type="match status" value="1"/>
</dbReference>
<dbReference type="EMBL" id="AP027142">
    <property type="protein sequence ID" value="BDV35620.1"/>
    <property type="molecule type" value="Genomic_DNA"/>
</dbReference>
<dbReference type="InterPro" id="IPR006076">
    <property type="entry name" value="FAD-dep_OxRdtase"/>
</dbReference>
<dbReference type="Proteomes" id="UP001317629">
    <property type="component" value="Chromosome"/>
</dbReference>
<dbReference type="InterPro" id="IPR051473">
    <property type="entry name" value="P2Ox-like"/>
</dbReference>
<reference evidence="8 9" key="1">
    <citation type="journal article" date="2023" name="Int. J. Syst. Evol. Microbiol.">
        <title>Methylocystis iwaonis sp. nov., a type II methane-oxidizing bacterium from surface soil of a rice paddy field in Japan, and emended description of the genus Methylocystis (ex Whittenbury et al. 1970) Bowman et al. 1993.</title>
        <authorList>
            <person name="Kaise H."/>
            <person name="Sawadogo J.B."/>
            <person name="Alam M.S."/>
            <person name="Ueno C."/>
            <person name="Dianou D."/>
            <person name="Shinjo R."/>
            <person name="Asakawa S."/>
        </authorList>
    </citation>
    <scope>NUCLEOTIDE SEQUENCE [LARGE SCALE GENOMIC DNA]</scope>
    <source>
        <strain evidence="8 9">SS37A-Re</strain>
    </source>
</reference>
<protein>
    <submittedName>
        <fullName evidence="8">GMC oxidoreductase</fullName>
    </submittedName>
</protein>
<comment type="cofactor">
    <cofactor evidence="1">
        <name>FAD</name>
        <dbReference type="ChEBI" id="CHEBI:57692"/>
    </cofactor>
</comment>
<sequence length="562" mass="62660">MFIDALGLDDEYRIESEICIIGGGVAGITLALEFEKRGIEVVLIESGGFQSEEANRDLYRGESVGLPYRFADGCRSRYLGGSSNCWGGWCRPFEEDDFVARHWVPYSGWPFERSELEPYYERTHSILQLGPTNFDASFWVDAIGRSNVRRHSYAGDDVIDVISQFSPPVRFGQVYRSQLKQARHVTVFLNANVTDISTEGGQSVRYARLRMLNGRSATVAAKIFILATGGIENARLLLLSNKDRPQGLGNHHDLVGRFFMDHPCLTTATVRFRDGWSDNMLYDAKFHYRNDAVAAHGTCIAGHLSLSPKARERERLLNTNITFVPIFPGEYTGVKDALVRLKRRLEGVQETQRSLLREFLTLAGQPLNTLGFIAARYLQMGSLQMRSLIDHTRLQVICEPAPNPDSRVTLSMARDQLGLNRVKVDWRLGDQTKRTIDRTVALVAEELSRSGVADIALDPPIVENGWPESFSQEGCWHHMGTTRMHESPKLGVVDPNCRIHEITNMYVAGSSIFPTAGGDFPTTTIVALALRLADHIASTLDRGSSADIVTKLANAESTLRTP</sequence>
<organism evidence="8 9">
    <name type="scientific">Methylocystis iwaonis</name>
    <dbReference type="NCBI Taxonomy" id="2885079"/>
    <lineage>
        <taxon>Bacteria</taxon>
        <taxon>Pseudomonadati</taxon>
        <taxon>Pseudomonadota</taxon>
        <taxon>Alphaproteobacteria</taxon>
        <taxon>Hyphomicrobiales</taxon>
        <taxon>Methylocystaceae</taxon>
        <taxon>Methylocystis</taxon>
    </lineage>
</organism>
<dbReference type="InterPro" id="IPR036188">
    <property type="entry name" value="FAD/NAD-bd_sf"/>
</dbReference>
<evidence type="ECO:0000256" key="4">
    <source>
        <dbReference type="ARBA" id="ARBA00022827"/>
    </source>
</evidence>
<feature type="domain" description="FAD dependent oxidoreductase" evidence="6">
    <location>
        <begin position="18"/>
        <end position="230"/>
    </location>
</feature>
<dbReference type="RefSeq" id="WP_281929107.1">
    <property type="nucleotide sequence ID" value="NZ_AP027142.1"/>
</dbReference>
<accession>A0ABN6VKY1</accession>
<name>A0ABN6VKY1_9HYPH</name>
<evidence type="ECO:0000256" key="2">
    <source>
        <dbReference type="ARBA" id="ARBA00010790"/>
    </source>
</evidence>
<gene>
    <name evidence="8" type="ORF">SS37A_31490</name>
</gene>
<dbReference type="PANTHER" id="PTHR42784">
    <property type="entry name" value="PYRANOSE 2-OXIDASE"/>
    <property type="match status" value="1"/>
</dbReference>
<evidence type="ECO:0000313" key="9">
    <source>
        <dbReference type="Proteomes" id="UP001317629"/>
    </source>
</evidence>
<dbReference type="SUPFAM" id="SSF51905">
    <property type="entry name" value="FAD/NAD(P)-binding domain"/>
    <property type="match status" value="1"/>
</dbReference>
<dbReference type="Pfam" id="PF05199">
    <property type="entry name" value="GMC_oxred_C"/>
    <property type="match status" value="1"/>
</dbReference>
<feature type="domain" description="Glucose-methanol-choline oxidoreductase C-terminal" evidence="7">
    <location>
        <begin position="402"/>
        <end position="529"/>
    </location>
</feature>
<evidence type="ECO:0000256" key="3">
    <source>
        <dbReference type="ARBA" id="ARBA00022630"/>
    </source>
</evidence>
<evidence type="ECO:0000259" key="6">
    <source>
        <dbReference type="Pfam" id="PF01266"/>
    </source>
</evidence>
<dbReference type="Gene3D" id="3.50.50.60">
    <property type="entry name" value="FAD/NAD(P)-binding domain"/>
    <property type="match status" value="2"/>
</dbReference>
<comment type="similarity">
    <text evidence="2">Belongs to the GMC oxidoreductase family.</text>
</comment>
<proteinExistence type="inferred from homology"/>